<dbReference type="PANTHER" id="PTHR30534:SF0">
    <property type="entry name" value="FLAGELLAR MOTOR SWITCH PROTEIN FLIG"/>
    <property type="match status" value="1"/>
</dbReference>
<evidence type="ECO:0000256" key="3">
    <source>
        <dbReference type="ARBA" id="ARBA00010299"/>
    </source>
</evidence>
<keyword evidence="15" id="KW-1185">Reference proteome</keyword>
<evidence type="ECO:0000313" key="14">
    <source>
        <dbReference type="EMBL" id="QEG42732.1"/>
    </source>
</evidence>
<feature type="domain" description="Flagellar motor switch protein FliG C-terminal" evidence="11">
    <location>
        <begin position="291"/>
        <end position="359"/>
    </location>
</feature>
<evidence type="ECO:0000256" key="1">
    <source>
        <dbReference type="ARBA" id="ARBA00004117"/>
    </source>
</evidence>
<organism evidence="14 15">
    <name type="scientific">Roseimaritima ulvae</name>
    <dbReference type="NCBI Taxonomy" id="980254"/>
    <lineage>
        <taxon>Bacteria</taxon>
        <taxon>Pseudomonadati</taxon>
        <taxon>Planctomycetota</taxon>
        <taxon>Planctomycetia</taxon>
        <taxon>Pirellulales</taxon>
        <taxon>Pirellulaceae</taxon>
        <taxon>Roseimaritima</taxon>
    </lineage>
</organism>
<evidence type="ECO:0000259" key="12">
    <source>
        <dbReference type="Pfam" id="PF14841"/>
    </source>
</evidence>
<dbReference type="GO" id="GO:0071973">
    <property type="term" value="P:bacterial-type flagellum-dependent cell motility"/>
    <property type="evidence" value="ECO:0007669"/>
    <property type="project" value="InterPro"/>
</dbReference>
<evidence type="ECO:0000259" key="13">
    <source>
        <dbReference type="Pfam" id="PF14842"/>
    </source>
</evidence>
<evidence type="ECO:0000256" key="6">
    <source>
        <dbReference type="ARBA" id="ARBA00022500"/>
    </source>
</evidence>
<keyword evidence="14" id="KW-0282">Flagellum</keyword>
<accession>A0A5B9QXJ8</accession>
<proteinExistence type="inferred from homology"/>
<sequence>MPQPNLDTQAAIRRTAILLSSLPAETSRQMLSKLPPLKRAMLKRAIAELSDVDPLERRQAMQQFLRSATAPPPADQRRATYSGDADPHSSSLAGAPPSGDVPVADTPLSFLGSVPDHVLLTAIEGEHPQTIAIVLASLQPQQAARLLPRLQDTTRNAAVQRLARLQQLPPDALDSIGEHLKKLVAEATPTDSSPAGSRTLQAILDQVPDQLRQDMSHQLGWPVPARQAEPARQTESDDGFNSTLRLAADTLATETLDFGPTAADGPDPDDALRTEGDRFTIDPQVLDQQFQQLRPTDVRDGLAQLDGQQALLAVCGLPARVADRVLGTLPRRQARKIRQQLQSLDSVTLEDIDRAKQDLGERLGIIPVGASAEPHRGPSRLLSAA</sequence>
<comment type="similarity">
    <text evidence="3">Belongs to the FliG family.</text>
</comment>
<dbReference type="Gene3D" id="1.10.220.30">
    <property type="match status" value="3"/>
</dbReference>
<dbReference type="SUPFAM" id="SSF48029">
    <property type="entry name" value="FliG"/>
    <property type="match status" value="3"/>
</dbReference>
<dbReference type="GO" id="GO:0009425">
    <property type="term" value="C:bacterial-type flagellum basal body"/>
    <property type="evidence" value="ECO:0007669"/>
    <property type="project" value="UniProtKB-SubCell"/>
</dbReference>
<feature type="domain" description="Flagellar motor switch protein FliG middle" evidence="12">
    <location>
        <begin position="118"/>
        <end position="186"/>
    </location>
</feature>
<dbReference type="Pfam" id="PF14842">
    <property type="entry name" value="FliG_N"/>
    <property type="match status" value="1"/>
</dbReference>
<dbReference type="KEGG" id="rul:UC8_47740"/>
<dbReference type="AlphaFoldDB" id="A0A5B9QXJ8"/>
<protein>
    <recommendedName>
        <fullName evidence="4">Flagellar motor switch protein FliG</fullName>
    </recommendedName>
</protein>
<evidence type="ECO:0000256" key="8">
    <source>
        <dbReference type="ARBA" id="ARBA00023136"/>
    </source>
</evidence>
<keyword evidence="9" id="KW-0975">Bacterial flagellum</keyword>
<keyword evidence="14" id="KW-0969">Cilium</keyword>
<evidence type="ECO:0000256" key="5">
    <source>
        <dbReference type="ARBA" id="ARBA00022475"/>
    </source>
</evidence>
<dbReference type="EMBL" id="CP042914">
    <property type="protein sequence ID" value="QEG42732.1"/>
    <property type="molecule type" value="Genomic_DNA"/>
</dbReference>
<dbReference type="GO" id="GO:0005886">
    <property type="term" value="C:plasma membrane"/>
    <property type="evidence" value="ECO:0007669"/>
    <property type="project" value="UniProtKB-SubCell"/>
</dbReference>
<keyword evidence="14" id="KW-0966">Cell projection</keyword>
<evidence type="ECO:0000256" key="2">
    <source>
        <dbReference type="ARBA" id="ARBA00004413"/>
    </source>
</evidence>
<keyword evidence="6" id="KW-0145">Chemotaxis</keyword>
<dbReference type="InterPro" id="IPR023087">
    <property type="entry name" value="Flg_Motor_Flig_C"/>
</dbReference>
<dbReference type="Pfam" id="PF01706">
    <property type="entry name" value="FliG_C"/>
    <property type="match status" value="1"/>
</dbReference>
<dbReference type="Pfam" id="PF14841">
    <property type="entry name" value="FliG_M"/>
    <property type="match status" value="1"/>
</dbReference>
<dbReference type="RefSeq" id="WP_162275965.1">
    <property type="nucleotide sequence ID" value="NZ_CP042914.1"/>
</dbReference>
<dbReference type="InterPro" id="IPR032779">
    <property type="entry name" value="FliG_M"/>
</dbReference>
<dbReference type="Proteomes" id="UP000325286">
    <property type="component" value="Chromosome"/>
</dbReference>
<dbReference type="GO" id="GO:0006935">
    <property type="term" value="P:chemotaxis"/>
    <property type="evidence" value="ECO:0007669"/>
    <property type="project" value="UniProtKB-KW"/>
</dbReference>
<dbReference type="InterPro" id="IPR011002">
    <property type="entry name" value="FliG_a-hlx"/>
</dbReference>
<keyword evidence="5" id="KW-1003">Cell membrane</keyword>
<evidence type="ECO:0000313" key="15">
    <source>
        <dbReference type="Proteomes" id="UP000325286"/>
    </source>
</evidence>
<dbReference type="PRINTS" id="PR00954">
    <property type="entry name" value="FLGMOTORFLIG"/>
</dbReference>
<dbReference type="GO" id="GO:0003774">
    <property type="term" value="F:cytoskeletal motor activity"/>
    <property type="evidence" value="ECO:0007669"/>
    <property type="project" value="InterPro"/>
</dbReference>
<evidence type="ECO:0000256" key="10">
    <source>
        <dbReference type="SAM" id="MobiDB-lite"/>
    </source>
</evidence>
<dbReference type="PANTHER" id="PTHR30534">
    <property type="entry name" value="FLAGELLAR MOTOR SWITCH PROTEIN FLIG"/>
    <property type="match status" value="1"/>
</dbReference>
<keyword evidence="8" id="KW-0472">Membrane</keyword>
<evidence type="ECO:0000256" key="4">
    <source>
        <dbReference type="ARBA" id="ARBA00021870"/>
    </source>
</evidence>
<evidence type="ECO:0000256" key="7">
    <source>
        <dbReference type="ARBA" id="ARBA00022779"/>
    </source>
</evidence>
<reference evidence="14 15" key="1">
    <citation type="submission" date="2019-08" db="EMBL/GenBank/DDBJ databases">
        <title>Deep-cultivation of Planctomycetes and their phenomic and genomic characterization uncovers novel biology.</title>
        <authorList>
            <person name="Wiegand S."/>
            <person name="Jogler M."/>
            <person name="Boedeker C."/>
            <person name="Pinto D."/>
            <person name="Vollmers J."/>
            <person name="Rivas-Marin E."/>
            <person name="Kohn T."/>
            <person name="Peeters S.H."/>
            <person name="Heuer A."/>
            <person name="Rast P."/>
            <person name="Oberbeckmann S."/>
            <person name="Bunk B."/>
            <person name="Jeske O."/>
            <person name="Meyerdierks A."/>
            <person name="Storesund J.E."/>
            <person name="Kallscheuer N."/>
            <person name="Luecker S."/>
            <person name="Lage O.M."/>
            <person name="Pohl T."/>
            <person name="Merkel B.J."/>
            <person name="Hornburger P."/>
            <person name="Mueller R.-W."/>
            <person name="Bruemmer F."/>
            <person name="Labrenz M."/>
            <person name="Spormann A.M."/>
            <person name="Op den Camp H."/>
            <person name="Overmann J."/>
            <person name="Amann R."/>
            <person name="Jetten M.S.M."/>
            <person name="Mascher T."/>
            <person name="Medema M.H."/>
            <person name="Devos D.P."/>
            <person name="Kaster A.-K."/>
            <person name="Ovreas L."/>
            <person name="Rohde M."/>
            <person name="Galperin M.Y."/>
            <person name="Jogler C."/>
        </authorList>
    </citation>
    <scope>NUCLEOTIDE SEQUENCE [LARGE SCALE GENOMIC DNA]</scope>
    <source>
        <strain evidence="14 15">UC8</strain>
    </source>
</reference>
<comment type="subcellular location">
    <subcellularLocation>
        <location evidence="1">Bacterial flagellum basal body</location>
    </subcellularLocation>
    <subcellularLocation>
        <location evidence="2">Cell membrane</location>
        <topology evidence="2">Peripheral membrane protein</topology>
        <orientation evidence="2">Cytoplasmic side</orientation>
    </subcellularLocation>
</comment>
<feature type="domain" description="Flagellar motor switch protein FliG N-terminal" evidence="13">
    <location>
        <begin position="12"/>
        <end position="70"/>
    </location>
</feature>
<gene>
    <name evidence="14" type="primary">fliG_2</name>
    <name evidence="14" type="ORF">UC8_47740</name>
</gene>
<evidence type="ECO:0000259" key="11">
    <source>
        <dbReference type="Pfam" id="PF01706"/>
    </source>
</evidence>
<name>A0A5B9QXJ8_9BACT</name>
<keyword evidence="7" id="KW-0283">Flagellar rotation</keyword>
<dbReference type="InterPro" id="IPR028263">
    <property type="entry name" value="FliG_N"/>
</dbReference>
<feature type="region of interest" description="Disordered" evidence="10">
    <location>
        <begin position="65"/>
        <end position="104"/>
    </location>
</feature>
<evidence type="ECO:0000256" key="9">
    <source>
        <dbReference type="ARBA" id="ARBA00023143"/>
    </source>
</evidence>
<dbReference type="InterPro" id="IPR000090">
    <property type="entry name" value="Flg_Motor_Flig"/>
</dbReference>